<dbReference type="Pfam" id="PF10178">
    <property type="entry name" value="PAC3"/>
    <property type="match status" value="1"/>
</dbReference>
<dbReference type="Gene3D" id="3.30.230.90">
    <property type="match status" value="1"/>
</dbReference>
<dbReference type="GO" id="GO:0043248">
    <property type="term" value="P:proteasome assembly"/>
    <property type="evidence" value="ECO:0007669"/>
    <property type="project" value="InterPro"/>
</dbReference>
<accession>A0A914WX68</accession>
<protein>
    <submittedName>
        <fullName evidence="2">Proteasome assembly chaperone 3</fullName>
    </submittedName>
</protein>
<dbReference type="InterPro" id="IPR018788">
    <property type="entry name" value="Proteasome_assmbl_chp_3"/>
</dbReference>
<evidence type="ECO:0000313" key="1">
    <source>
        <dbReference type="Proteomes" id="UP000887566"/>
    </source>
</evidence>
<name>A0A914WX68_9BILA</name>
<dbReference type="Proteomes" id="UP000887566">
    <property type="component" value="Unplaced"/>
</dbReference>
<sequence>MNGHFNETAVRVVESVVEFEGKQTKVVVTDYSNLFFVVATDIGKIGQLVQIDWPQDSLASSRHSSAAYDSKLLLGVETPETDIVIRKLAEAVASKNRGSKRLLLGVAFEQPSPEQIGAVCEKLRSLL</sequence>
<organism evidence="1 2">
    <name type="scientific">Plectus sambesii</name>
    <dbReference type="NCBI Taxonomy" id="2011161"/>
    <lineage>
        <taxon>Eukaryota</taxon>
        <taxon>Metazoa</taxon>
        <taxon>Ecdysozoa</taxon>
        <taxon>Nematoda</taxon>
        <taxon>Chromadorea</taxon>
        <taxon>Plectida</taxon>
        <taxon>Plectina</taxon>
        <taxon>Plectoidea</taxon>
        <taxon>Plectidae</taxon>
        <taxon>Plectus</taxon>
    </lineage>
</organism>
<dbReference type="AlphaFoldDB" id="A0A914WX68"/>
<keyword evidence="1" id="KW-1185">Reference proteome</keyword>
<dbReference type="PANTHER" id="PTHR31051">
    <property type="entry name" value="PROTEASOME ASSEMBLY CHAPERONE 3"/>
    <property type="match status" value="1"/>
</dbReference>
<dbReference type="WBParaSite" id="PSAMB.scaffold545size47667.g6871.t1">
    <property type="protein sequence ID" value="PSAMB.scaffold545size47667.g6871.t1"/>
    <property type="gene ID" value="PSAMB.scaffold545size47667.g6871"/>
</dbReference>
<dbReference type="PANTHER" id="PTHR31051:SF1">
    <property type="entry name" value="PROTEASOME ASSEMBLY CHAPERONE 3"/>
    <property type="match status" value="1"/>
</dbReference>
<dbReference type="InterPro" id="IPR053720">
    <property type="entry name" value="Psm_Assembly_Chaperone"/>
</dbReference>
<proteinExistence type="predicted"/>
<reference evidence="2" key="1">
    <citation type="submission" date="2022-11" db="UniProtKB">
        <authorList>
            <consortium name="WormBaseParasite"/>
        </authorList>
    </citation>
    <scope>IDENTIFICATION</scope>
</reference>
<evidence type="ECO:0000313" key="2">
    <source>
        <dbReference type="WBParaSite" id="PSAMB.scaffold545size47667.g6871.t1"/>
    </source>
</evidence>